<gene>
    <name evidence="2" type="ORF">UT18_C0006G0027</name>
</gene>
<keyword evidence="1" id="KW-1133">Transmembrane helix</keyword>
<evidence type="ECO:0000256" key="1">
    <source>
        <dbReference type="SAM" id="Phobius"/>
    </source>
</evidence>
<proteinExistence type="predicted"/>
<evidence type="ECO:0000313" key="3">
    <source>
        <dbReference type="Proteomes" id="UP000034207"/>
    </source>
</evidence>
<evidence type="ECO:0000313" key="2">
    <source>
        <dbReference type="EMBL" id="KKQ94929.1"/>
    </source>
</evidence>
<organism evidence="2 3">
    <name type="scientific">candidate division CPR2 bacterium GW2011_GWC2_39_10</name>
    <dbReference type="NCBI Taxonomy" id="1618345"/>
    <lineage>
        <taxon>Bacteria</taxon>
        <taxon>Bacteria division CPR2</taxon>
    </lineage>
</organism>
<reference evidence="2 3" key="1">
    <citation type="journal article" date="2015" name="Nature">
        <title>rRNA introns, odd ribosomes, and small enigmatic genomes across a large radiation of phyla.</title>
        <authorList>
            <person name="Brown C.T."/>
            <person name="Hug L.A."/>
            <person name="Thomas B.C."/>
            <person name="Sharon I."/>
            <person name="Castelle C.J."/>
            <person name="Singh A."/>
            <person name="Wilkins M.J."/>
            <person name="Williams K.H."/>
            <person name="Banfield J.F."/>
        </authorList>
    </citation>
    <scope>NUCLEOTIDE SEQUENCE [LARGE SCALE GENOMIC DNA]</scope>
</reference>
<sequence length="138" mass="16212">METKNTNALEKLAVSILNTFFVILVSFPFYFAYGFTIKYRIILVIIFLFYNLLFVFTTKNRCLGMIILNIYWREEYPLKNQVIYALLYTLSFSTLVIWIFFPFDLLLVNLVLIQLPFVLKTGTTLHGYLSGKMSGFKQ</sequence>
<accession>A0A0G0P9W3</accession>
<feature type="transmembrane region" description="Helical" evidence="1">
    <location>
        <begin position="82"/>
        <end position="101"/>
    </location>
</feature>
<dbReference type="Proteomes" id="UP000034207">
    <property type="component" value="Unassembled WGS sequence"/>
</dbReference>
<keyword evidence="1" id="KW-0472">Membrane</keyword>
<feature type="transmembrane region" description="Helical" evidence="1">
    <location>
        <begin position="12"/>
        <end position="31"/>
    </location>
</feature>
<feature type="transmembrane region" description="Helical" evidence="1">
    <location>
        <begin position="107"/>
        <end position="129"/>
    </location>
</feature>
<comment type="caution">
    <text evidence="2">The sequence shown here is derived from an EMBL/GenBank/DDBJ whole genome shotgun (WGS) entry which is preliminary data.</text>
</comment>
<protein>
    <recommendedName>
        <fullName evidence="4">RDD domain-containing protein</fullName>
    </recommendedName>
</protein>
<name>A0A0G0P9W3_UNCC2</name>
<dbReference type="EMBL" id="LBVV01000006">
    <property type="protein sequence ID" value="KKQ94929.1"/>
    <property type="molecule type" value="Genomic_DNA"/>
</dbReference>
<evidence type="ECO:0008006" key="4">
    <source>
        <dbReference type="Google" id="ProtNLM"/>
    </source>
</evidence>
<dbReference type="AlphaFoldDB" id="A0A0G0P9W3"/>
<feature type="transmembrane region" description="Helical" evidence="1">
    <location>
        <begin position="37"/>
        <end position="56"/>
    </location>
</feature>
<keyword evidence="1" id="KW-0812">Transmembrane</keyword>